<dbReference type="Gene3D" id="3.40.50.720">
    <property type="entry name" value="NAD(P)-binding Rossmann-like Domain"/>
    <property type="match status" value="1"/>
</dbReference>
<feature type="domain" description="XdhC- CoxI" evidence="1">
    <location>
        <begin position="244"/>
        <end position="297"/>
    </location>
</feature>
<organism evidence="3 4">
    <name type="scientific">Candidatus Desulfovibrio kirbyi</name>
    <dbReference type="NCBI Taxonomy" id="2696086"/>
    <lineage>
        <taxon>Bacteria</taxon>
        <taxon>Pseudomonadati</taxon>
        <taxon>Thermodesulfobacteriota</taxon>
        <taxon>Desulfovibrionia</taxon>
        <taxon>Desulfovibrionales</taxon>
        <taxon>Desulfovibrionaceae</taxon>
        <taxon>Desulfovibrio</taxon>
    </lineage>
</organism>
<dbReference type="InterPro" id="IPR052698">
    <property type="entry name" value="MoCofactor_Util/Proc"/>
</dbReference>
<comment type="caution">
    <text evidence="3">The sequence shown here is derived from an EMBL/GenBank/DDBJ whole genome shotgun (WGS) entry which is preliminary data.</text>
</comment>
<evidence type="ECO:0000259" key="2">
    <source>
        <dbReference type="Pfam" id="PF13478"/>
    </source>
</evidence>
<evidence type="ECO:0000313" key="3">
    <source>
        <dbReference type="EMBL" id="GFH63196.1"/>
    </source>
</evidence>
<proteinExistence type="predicted"/>
<accession>A0A6L2R6L8</accession>
<name>A0A6L2R6L8_9BACT</name>
<protein>
    <submittedName>
        <fullName evidence="3">Putative molybdoprotein maturation protien</fullName>
    </submittedName>
</protein>
<dbReference type="Proteomes" id="UP000505077">
    <property type="component" value="Unassembled WGS sequence"/>
</dbReference>
<evidence type="ECO:0000313" key="4">
    <source>
        <dbReference type="Proteomes" id="UP000505077"/>
    </source>
</evidence>
<dbReference type="InterPro" id="IPR027051">
    <property type="entry name" value="XdhC_Rossmann_dom"/>
</dbReference>
<reference evidence="3 4" key="1">
    <citation type="journal article" date="2020" name="ISME J.">
        <title>Parallel Reductive Genome Evolution in Desulfovibrio Ectosymbionts Independently Acquired by Trichonympha Protists in the Termite Gut.</title>
        <authorList>
            <person name="Takeuchi M."/>
            <person name="Kuwahara H."/>
            <person name="Murakami T."/>
            <person name="Takahashi K."/>
            <person name="Kajitani R."/>
            <person name="Toyoda A."/>
            <person name="Itoh T."/>
            <person name="Ohkuma M."/>
            <person name="Hongoh Y."/>
        </authorList>
    </citation>
    <scope>NUCLEOTIDE SEQUENCE [LARGE SCALE GENOMIC DNA]</scope>
    <source>
        <strain evidence="3">ZnDsv-02</strain>
    </source>
</reference>
<feature type="domain" description="XdhC Rossmann" evidence="2">
    <location>
        <begin position="73"/>
        <end position="216"/>
    </location>
</feature>
<dbReference type="EMBL" id="BLLL01000010">
    <property type="protein sequence ID" value="GFH63196.1"/>
    <property type="molecule type" value="Genomic_DNA"/>
</dbReference>
<dbReference type="Pfam" id="PF02625">
    <property type="entry name" value="XdhC_CoxI"/>
    <property type="match status" value="1"/>
</dbReference>
<dbReference type="Pfam" id="PF13478">
    <property type="entry name" value="XdhC_C"/>
    <property type="match status" value="1"/>
</dbReference>
<gene>
    <name evidence="3" type="ORF">ZNDK_0967</name>
</gene>
<dbReference type="PANTHER" id="PTHR30388:SF6">
    <property type="entry name" value="XANTHINE DEHYDROGENASE SUBUNIT A-RELATED"/>
    <property type="match status" value="1"/>
</dbReference>
<sequence length="331" mass="36141">MHHQTVYKQLLQNLKNGRQTALITRCRPEGVIKELYTGETVPHRLTGGDSGLSVERQGGALTLVEYFSPKPRLIILGAGHIAVPLAAIGAMLNFEVVIFDDRLSFANTARFPDASTVVCDYFERMPQRLAVRPSDYIAIVTRGHKYDQDCLRALLQGNIPYYIGMIGSKRRVAIVRRQLLQEGYTPEALEQLHSPIGLAIGAVTPEEIAVSILAEMIQERRKDTSKTRQGSFADIKLLTWLAENAGTKAALVTVVSTSGSTPREVGAKMAVFENGQTIGSIGGGCAEADVLWDARHLSGGYRCKIIDMTDTVEEDGMVCGGTMEVLIEAYS</sequence>
<dbReference type="PANTHER" id="PTHR30388">
    <property type="entry name" value="ALDEHYDE OXIDOREDUCTASE MOLYBDENUM COFACTOR ASSEMBLY PROTEIN"/>
    <property type="match status" value="1"/>
</dbReference>
<evidence type="ECO:0000259" key="1">
    <source>
        <dbReference type="Pfam" id="PF02625"/>
    </source>
</evidence>
<dbReference type="AlphaFoldDB" id="A0A6L2R6L8"/>
<dbReference type="InterPro" id="IPR003777">
    <property type="entry name" value="XdhC_CoxI"/>
</dbReference>